<dbReference type="OrthoDB" id="1120477at2"/>
<organism evidence="1 2">
    <name type="scientific">Prolixibacter denitrificans</name>
    <dbReference type="NCBI Taxonomy" id="1541063"/>
    <lineage>
        <taxon>Bacteria</taxon>
        <taxon>Pseudomonadati</taxon>
        <taxon>Bacteroidota</taxon>
        <taxon>Bacteroidia</taxon>
        <taxon>Marinilabiliales</taxon>
        <taxon>Prolixibacteraceae</taxon>
        <taxon>Prolixibacter</taxon>
    </lineage>
</organism>
<dbReference type="EMBL" id="PYGC01000006">
    <property type="protein sequence ID" value="PSK82367.1"/>
    <property type="molecule type" value="Genomic_DNA"/>
</dbReference>
<protein>
    <submittedName>
        <fullName evidence="1">Uncharacterized protein</fullName>
    </submittedName>
</protein>
<name>A0A2P8CBM6_9BACT</name>
<dbReference type="RefSeq" id="WP_106542581.1">
    <property type="nucleotide sequence ID" value="NZ_BLAU01000001.1"/>
</dbReference>
<dbReference type="AlphaFoldDB" id="A0A2P8CBM6"/>
<dbReference type="NCBIfam" id="NF047658">
    <property type="entry name" value="HYC_CC_PP"/>
    <property type="match status" value="1"/>
</dbReference>
<dbReference type="InterPro" id="IPR058512">
    <property type="entry name" value="DUF8199"/>
</dbReference>
<dbReference type="Pfam" id="PF26622">
    <property type="entry name" value="DUF8199"/>
    <property type="match status" value="1"/>
</dbReference>
<reference evidence="1 2" key="1">
    <citation type="submission" date="2018-03" db="EMBL/GenBank/DDBJ databases">
        <title>Genomic Encyclopedia of Archaeal and Bacterial Type Strains, Phase II (KMG-II): from individual species to whole genera.</title>
        <authorList>
            <person name="Goeker M."/>
        </authorList>
    </citation>
    <scope>NUCLEOTIDE SEQUENCE [LARGE SCALE GENOMIC DNA]</scope>
    <source>
        <strain evidence="1 2">DSM 27267</strain>
    </source>
</reference>
<evidence type="ECO:0000313" key="2">
    <source>
        <dbReference type="Proteomes" id="UP000240621"/>
    </source>
</evidence>
<proteinExistence type="predicted"/>
<dbReference type="InterPro" id="IPR058060">
    <property type="entry name" value="HYC_CC_PP"/>
</dbReference>
<accession>A0A2P8CBM6</accession>
<evidence type="ECO:0000313" key="1">
    <source>
        <dbReference type="EMBL" id="PSK82367.1"/>
    </source>
</evidence>
<gene>
    <name evidence="1" type="ORF">CLV93_106111</name>
</gene>
<sequence length="129" mass="14365">MIRKTGHILTALILLASTIGVTINKHYSNGQLFDVSVYTAAQSCCSPGHHMDGCHDTHEHYQVVNDFLASNFDNDFQAPVMNFIAPVMVVPAFELPVIAEVNTPFHTHRYRLPAYDAGDRCALMQVFLC</sequence>
<comment type="caution">
    <text evidence="1">The sequence shown here is derived from an EMBL/GenBank/DDBJ whole genome shotgun (WGS) entry which is preliminary data.</text>
</comment>
<dbReference type="Proteomes" id="UP000240621">
    <property type="component" value="Unassembled WGS sequence"/>
</dbReference>